<dbReference type="GeneID" id="37211543"/>
<accession>A0A319B8U8</accession>
<keyword evidence="4" id="KW-1185">Reference proteome</keyword>
<sequence length="270" mass="29892">MSQSTSHVLHQIHNYISRSDSTPPTTTSSDFTVQAKVGLAFGILGAILLTIILTTLIVLRIQHGPVITLRTLFSRNPIPNIQRQSLSIDIPPSDEESQPPPAYTNSLPEQGLKKDTTTDIAPPQQAHIPPSLRKELNLHVDTSRSPTTTTTTTATAIATTKPKPTPLRTMSDTEILRSSTSTSCEKDREARSTLKVQIHHHHHHHHGNHNHNHPYYSRLRVGSPRSSVSSGGNKSDRLCPPDEYAVPPDSPVIVLPSPRELQKFRINVYR</sequence>
<feature type="transmembrane region" description="Helical" evidence="2">
    <location>
        <begin position="37"/>
        <end position="59"/>
    </location>
</feature>
<evidence type="ECO:0000313" key="3">
    <source>
        <dbReference type="EMBL" id="PYH68254.1"/>
    </source>
</evidence>
<organism evidence="3 4">
    <name type="scientific">Aspergillus vadensis (strain CBS 113365 / IMI 142717 / IBT 24658)</name>
    <dbReference type="NCBI Taxonomy" id="1448311"/>
    <lineage>
        <taxon>Eukaryota</taxon>
        <taxon>Fungi</taxon>
        <taxon>Dikarya</taxon>
        <taxon>Ascomycota</taxon>
        <taxon>Pezizomycotina</taxon>
        <taxon>Eurotiomycetes</taxon>
        <taxon>Eurotiomycetidae</taxon>
        <taxon>Eurotiales</taxon>
        <taxon>Aspergillaceae</taxon>
        <taxon>Aspergillus</taxon>
        <taxon>Aspergillus subgen. Circumdati</taxon>
    </lineage>
</organism>
<keyword evidence="2" id="KW-0472">Membrane</keyword>
<dbReference type="EMBL" id="KZ821627">
    <property type="protein sequence ID" value="PYH68254.1"/>
    <property type="molecule type" value="Genomic_DNA"/>
</dbReference>
<protein>
    <submittedName>
        <fullName evidence="3">Uncharacterized protein</fullName>
    </submittedName>
</protein>
<feature type="region of interest" description="Disordered" evidence="1">
    <location>
        <begin position="197"/>
        <end position="251"/>
    </location>
</feature>
<dbReference type="Proteomes" id="UP000248405">
    <property type="component" value="Unassembled WGS sequence"/>
</dbReference>
<feature type="compositionally biased region" description="Basic residues" evidence="1">
    <location>
        <begin position="197"/>
        <end position="212"/>
    </location>
</feature>
<name>A0A319B8U8_ASPVC</name>
<keyword evidence="2" id="KW-1133">Transmembrane helix</keyword>
<proteinExistence type="predicted"/>
<evidence type="ECO:0000313" key="4">
    <source>
        <dbReference type="Proteomes" id="UP000248405"/>
    </source>
</evidence>
<dbReference type="AlphaFoldDB" id="A0A319B8U8"/>
<dbReference type="RefSeq" id="XP_025562048.1">
    <property type="nucleotide sequence ID" value="XM_025706951.1"/>
</dbReference>
<evidence type="ECO:0000256" key="2">
    <source>
        <dbReference type="SAM" id="Phobius"/>
    </source>
</evidence>
<evidence type="ECO:0000256" key="1">
    <source>
        <dbReference type="SAM" id="MobiDB-lite"/>
    </source>
</evidence>
<reference evidence="3" key="1">
    <citation type="submission" date="2016-12" db="EMBL/GenBank/DDBJ databases">
        <title>The genomes of Aspergillus section Nigri reveals drivers in fungal speciation.</title>
        <authorList>
            <consortium name="DOE Joint Genome Institute"/>
            <person name="Vesth T.C."/>
            <person name="Nybo J."/>
            <person name="Theobald S."/>
            <person name="Brandl J."/>
            <person name="Frisvad J.C."/>
            <person name="Nielsen K.F."/>
            <person name="Lyhne E.K."/>
            <person name="Kogle M.E."/>
            <person name="Kuo A."/>
            <person name="Riley R."/>
            <person name="Clum A."/>
            <person name="Nolan M."/>
            <person name="Lipzen A."/>
            <person name="Salamov A."/>
            <person name="Henrissat B."/>
            <person name="Wiebenga A."/>
            <person name="De Vries R.P."/>
            <person name="Grigoriev I.V."/>
            <person name="Mortensen U.H."/>
            <person name="Andersen M.R."/>
            <person name="Baker S.E."/>
        </authorList>
    </citation>
    <scope>NUCLEOTIDE SEQUENCE [LARGE SCALE GENOMIC DNA]</scope>
    <source>
        <strain evidence="3">CBS 113365</strain>
    </source>
</reference>
<feature type="compositionally biased region" description="Low complexity" evidence="1">
    <location>
        <begin position="217"/>
        <end position="232"/>
    </location>
</feature>
<gene>
    <name evidence="3" type="ORF">BO88DRAFT_405708</name>
</gene>
<feature type="compositionally biased region" description="Basic and acidic residues" evidence="1">
    <location>
        <begin position="132"/>
        <end position="142"/>
    </location>
</feature>
<feature type="region of interest" description="Disordered" evidence="1">
    <location>
        <begin position="89"/>
        <end position="169"/>
    </location>
</feature>
<keyword evidence="2" id="KW-0812">Transmembrane</keyword>
<dbReference type="OrthoDB" id="4501818at2759"/>
<feature type="compositionally biased region" description="Low complexity" evidence="1">
    <location>
        <begin position="146"/>
        <end position="162"/>
    </location>
</feature>